<dbReference type="STRING" id="180978.B2G44_00545"/>
<dbReference type="PROSITE" id="PS00054">
    <property type="entry name" value="RIBOSOMAL_S11"/>
    <property type="match status" value="1"/>
</dbReference>
<evidence type="ECO:0000256" key="4">
    <source>
        <dbReference type="ARBA" id="ARBA00035160"/>
    </source>
</evidence>
<comment type="subunit">
    <text evidence="5">Part of the 30S ribosomal subunit. Interacts with proteins S7 and S18. Binds to IF-3.</text>
</comment>
<dbReference type="Proteomes" id="UP001383392">
    <property type="component" value="Unassembled WGS sequence"/>
</dbReference>
<dbReference type="EMBL" id="JAOSJG010000002">
    <property type="protein sequence ID" value="MEK0308951.1"/>
    <property type="molecule type" value="Genomic_DNA"/>
</dbReference>
<dbReference type="Proteomes" id="UP000189722">
    <property type="component" value="Unassembled WGS sequence"/>
</dbReference>
<reference evidence="8 9" key="1">
    <citation type="submission" date="2017-02" db="EMBL/GenBank/DDBJ databases">
        <title>A draft genome of 'Candidatus Phytoplasma aurantifolia' the agent of the witches-broom disease of lime.</title>
        <authorList>
            <person name="Foissac X."/>
            <person name="Carle P."/>
        </authorList>
    </citation>
    <scope>NUCLEOTIDE SEQUENCE [LARGE SCALE GENOMIC DNA]</scope>
    <source>
        <strain evidence="8 9">WBDL</strain>
    </source>
</reference>
<dbReference type="HAMAP" id="MF_01310">
    <property type="entry name" value="Ribosomal_uS11"/>
    <property type="match status" value="1"/>
</dbReference>
<dbReference type="OrthoDB" id="9806415at2"/>
<evidence type="ECO:0000313" key="8">
    <source>
        <dbReference type="EMBL" id="OOP59779.1"/>
    </source>
</evidence>
<dbReference type="EMBL" id="MWKN01000015">
    <property type="protein sequence ID" value="OOP59779.1"/>
    <property type="molecule type" value="Genomic_DNA"/>
</dbReference>
<dbReference type="GO" id="GO:0019843">
    <property type="term" value="F:rRNA binding"/>
    <property type="evidence" value="ECO:0007669"/>
    <property type="project" value="UniProtKB-UniRule"/>
</dbReference>
<evidence type="ECO:0000256" key="1">
    <source>
        <dbReference type="ARBA" id="ARBA00006194"/>
    </source>
</evidence>
<name>A0A1S9M3U8_9MOLU</name>
<comment type="caution">
    <text evidence="8">The sequence shown here is derived from an EMBL/GenBank/DDBJ whole genome shotgun (WGS) entry which is preliminary data.</text>
</comment>
<accession>A0A1S9M3U8</accession>
<dbReference type="GO" id="GO:0005840">
    <property type="term" value="C:ribosome"/>
    <property type="evidence" value="ECO:0007669"/>
    <property type="project" value="UniProtKB-KW"/>
</dbReference>
<keyword evidence="10" id="KW-1185">Reference proteome</keyword>
<keyword evidence="3 5" id="KW-0687">Ribonucleoprotein</keyword>
<evidence type="ECO:0000313" key="9">
    <source>
        <dbReference type="Proteomes" id="UP000189722"/>
    </source>
</evidence>
<dbReference type="InterPro" id="IPR001971">
    <property type="entry name" value="Ribosomal_uS11"/>
</dbReference>
<dbReference type="GO" id="GO:0006412">
    <property type="term" value="P:translation"/>
    <property type="evidence" value="ECO:0007669"/>
    <property type="project" value="UniProtKB-UniRule"/>
</dbReference>
<evidence type="ECO:0000313" key="7">
    <source>
        <dbReference type="EMBL" id="MEK0308951.1"/>
    </source>
</evidence>
<dbReference type="GO" id="GO:0003735">
    <property type="term" value="F:structural constituent of ribosome"/>
    <property type="evidence" value="ECO:0007669"/>
    <property type="project" value="InterPro"/>
</dbReference>
<dbReference type="InterPro" id="IPR018102">
    <property type="entry name" value="Ribosomal_uS11_CS"/>
</dbReference>
<dbReference type="Pfam" id="PF00411">
    <property type="entry name" value="Ribosomal_S11"/>
    <property type="match status" value="1"/>
</dbReference>
<dbReference type="PIRSF" id="PIRSF002131">
    <property type="entry name" value="Ribosomal_S11"/>
    <property type="match status" value="1"/>
</dbReference>
<dbReference type="SUPFAM" id="SSF53137">
    <property type="entry name" value="Translational machinery components"/>
    <property type="match status" value="1"/>
</dbReference>
<organism evidence="8 9">
    <name type="scientific">Candidatus Phytoplasma citri</name>
    <dbReference type="NCBI Taxonomy" id="180978"/>
    <lineage>
        <taxon>Bacteria</taxon>
        <taxon>Bacillati</taxon>
        <taxon>Mycoplasmatota</taxon>
        <taxon>Mollicutes</taxon>
        <taxon>Acholeplasmatales</taxon>
        <taxon>Acholeplasmataceae</taxon>
        <taxon>Candidatus Phytoplasma</taxon>
        <taxon>16SrII (Peanut WB group)</taxon>
    </lineage>
</organism>
<sequence>MSSKKQTKKDKKVKKNIPVGIIHIKTSFNNTIINFTDEQGNTIVQKSAGNLGFRGSRKSNLFAAQQVAKSVAEIATKTYGAKSVEVRFNGIGLGRDTVLAFKEAGLFVSCFKEATPVPHNGCRPRKRPRG</sequence>
<evidence type="ECO:0000256" key="3">
    <source>
        <dbReference type="ARBA" id="ARBA00023274"/>
    </source>
</evidence>
<dbReference type="NCBIfam" id="NF003698">
    <property type="entry name" value="PRK05309.1"/>
    <property type="match status" value="1"/>
</dbReference>
<dbReference type="RefSeq" id="WP_078122918.1">
    <property type="nucleotide sequence ID" value="NZ_JAOSJG010000002.1"/>
</dbReference>
<dbReference type="PANTHER" id="PTHR11759">
    <property type="entry name" value="40S RIBOSOMAL PROTEIN S14/30S RIBOSOMAL PROTEIN S11"/>
    <property type="match status" value="1"/>
</dbReference>
<keyword evidence="5" id="KW-0699">rRNA-binding</keyword>
<protein>
    <recommendedName>
        <fullName evidence="4 5">Small ribosomal subunit protein uS11</fullName>
    </recommendedName>
</protein>
<comment type="function">
    <text evidence="5">Located on the platform of the 30S subunit, it bridges several disparate RNA helices of the 16S rRNA. Forms part of the Shine-Dalgarno cleft in the 70S ribosome.</text>
</comment>
<comment type="similarity">
    <text evidence="1 5 6">Belongs to the universal ribosomal protein uS11 family.</text>
</comment>
<proteinExistence type="inferred from homology"/>
<evidence type="ECO:0000256" key="2">
    <source>
        <dbReference type="ARBA" id="ARBA00022980"/>
    </source>
</evidence>
<keyword evidence="2 5" id="KW-0689">Ribosomal protein</keyword>
<dbReference type="GO" id="GO:1990904">
    <property type="term" value="C:ribonucleoprotein complex"/>
    <property type="evidence" value="ECO:0007669"/>
    <property type="project" value="UniProtKB-KW"/>
</dbReference>
<gene>
    <name evidence="5 7" type="primary">rpsK</name>
    <name evidence="8" type="ORF">B2G44_00545</name>
    <name evidence="7" type="ORF">OC712_00395</name>
</gene>
<reference evidence="7 10" key="2">
    <citation type="journal article" date="2023" name="Int. J. Syst. Evol. Microbiol.">
        <title>The observation of taxonomic boundaries for the 16SrII and 16SrXXV phytoplasmas using genome-based delimitation.</title>
        <authorList>
            <person name="Rodrigues Jardim B."/>
            <person name="Tran-Nguyen L.T.T."/>
            <person name="Gambley C."/>
            <person name="Al-Sadi A.M."/>
            <person name="Al-Subhi A.M."/>
            <person name="Foissac X."/>
            <person name="Salar P."/>
            <person name="Cai H."/>
            <person name="Yang J.Y."/>
            <person name="Davis R."/>
            <person name="Jones L."/>
            <person name="Rodoni B."/>
            <person name="Constable F.E."/>
        </authorList>
    </citation>
    <scope>NUCLEOTIDE SEQUENCE [LARGE SCALE GENOMIC DNA]</scope>
    <source>
        <strain evidence="7">BAWM-OMN-P75</strain>
    </source>
</reference>
<dbReference type="Gene3D" id="3.30.420.80">
    <property type="entry name" value="Ribosomal protein S11"/>
    <property type="match status" value="1"/>
</dbReference>
<keyword evidence="5" id="KW-0694">RNA-binding</keyword>
<dbReference type="AlphaFoldDB" id="A0A1S9M3U8"/>
<evidence type="ECO:0000313" key="10">
    <source>
        <dbReference type="Proteomes" id="UP001383392"/>
    </source>
</evidence>
<evidence type="ECO:0000256" key="6">
    <source>
        <dbReference type="RuleBase" id="RU003629"/>
    </source>
</evidence>
<dbReference type="InterPro" id="IPR036967">
    <property type="entry name" value="Ribosomal_uS11_sf"/>
</dbReference>
<evidence type="ECO:0000256" key="5">
    <source>
        <dbReference type="HAMAP-Rule" id="MF_01310"/>
    </source>
</evidence>